<keyword evidence="6" id="KW-0969">Cilium</keyword>
<proteinExistence type="inferred from homology"/>
<dbReference type="NCBIfam" id="NF002999">
    <property type="entry name" value="PRK03767.1"/>
    <property type="match status" value="1"/>
</dbReference>
<dbReference type="NCBIfam" id="TIGR01755">
    <property type="entry name" value="flav_wrbA"/>
    <property type="match status" value="1"/>
</dbReference>
<dbReference type="InterPro" id="IPR005025">
    <property type="entry name" value="FMN_Rdtase-like_dom"/>
</dbReference>
<evidence type="ECO:0000256" key="1">
    <source>
        <dbReference type="ARBA" id="ARBA00006961"/>
    </source>
</evidence>
<evidence type="ECO:0000313" key="6">
    <source>
        <dbReference type="EMBL" id="GBF88941.1"/>
    </source>
</evidence>
<comment type="caution">
    <text evidence="6">The sequence shown here is derived from an EMBL/GenBank/DDBJ whole genome shotgun (WGS) entry which is preliminary data.</text>
</comment>
<dbReference type="GO" id="GO:0016020">
    <property type="term" value="C:membrane"/>
    <property type="evidence" value="ECO:0007669"/>
    <property type="project" value="TreeGrafter"/>
</dbReference>
<dbReference type="InterPro" id="IPR010089">
    <property type="entry name" value="Flavoprotein_WrbA-like"/>
</dbReference>
<keyword evidence="6" id="KW-0966">Cell projection</keyword>
<dbReference type="GO" id="GO:0010181">
    <property type="term" value="F:FMN binding"/>
    <property type="evidence" value="ECO:0007669"/>
    <property type="project" value="InterPro"/>
</dbReference>
<dbReference type="Pfam" id="PF03358">
    <property type="entry name" value="FMN_red"/>
    <property type="match status" value="1"/>
</dbReference>
<dbReference type="STRING" id="307507.A0A2V0NN17"/>
<dbReference type="AlphaFoldDB" id="A0A2V0NN17"/>
<protein>
    <recommendedName>
        <fullName evidence="2">NAD(P)H dehydrogenase (quinone)</fullName>
        <ecNumber evidence="2">1.6.5.2</ecNumber>
    </recommendedName>
</protein>
<comment type="similarity">
    <text evidence="1">Belongs to the WrbA family.</text>
</comment>
<dbReference type="Gene3D" id="3.40.50.360">
    <property type="match status" value="1"/>
</dbReference>
<comment type="catalytic activity">
    <reaction evidence="4">
        <text>a quinone + NADPH + H(+) = a quinol + NADP(+)</text>
        <dbReference type="Rhea" id="RHEA:46164"/>
        <dbReference type="ChEBI" id="CHEBI:15378"/>
        <dbReference type="ChEBI" id="CHEBI:24646"/>
        <dbReference type="ChEBI" id="CHEBI:57783"/>
        <dbReference type="ChEBI" id="CHEBI:58349"/>
        <dbReference type="ChEBI" id="CHEBI:132124"/>
        <dbReference type="EC" id="1.6.5.2"/>
    </reaction>
</comment>
<reference evidence="6 7" key="1">
    <citation type="journal article" date="2018" name="Sci. Rep.">
        <title>Raphidocelis subcapitata (=Pseudokirchneriella subcapitata) provides an insight into genome evolution and environmental adaptations in the Sphaeropleales.</title>
        <authorList>
            <person name="Suzuki S."/>
            <person name="Yamaguchi H."/>
            <person name="Nakajima N."/>
            <person name="Kawachi M."/>
        </authorList>
    </citation>
    <scope>NUCLEOTIDE SEQUENCE [LARGE SCALE GENOMIC DNA]</scope>
    <source>
        <strain evidence="6 7">NIES-35</strain>
    </source>
</reference>
<feature type="domain" description="Flavodoxin-like" evidence="5">
    <location>
        <begin position="7"/>
        <end position="196"/>
    </location>
</feature>
<dbReference type="GO" id="GO:0003955">
    <property type="term" value="F:NAD(P)H dehydrogenase (quinone) activity"/>
    <property type="evidence" value="ECO:0007669"/>
    <property type="project" value="UniProtKB-EC"/>
</dbReference>
<evidence type="ECO:0000259" key="5">
    <source>
        <dbReference type="PROSITE" id="PS50902"/>
    </source>
</evidence>
<evidence type="ECO:0000256" key="3">
    <source>
        <dbReference type="ARBA" id="ARBA00047678"/>
    </source>
</evidence>
<dbReference type="PANTHER" id="PTHR30546:SF23">
    <property type="entry name" value="FLAVOPROTEIN-LIKE PROTEIN YCP4-RELATED"/>
    <property type="match status" value="1"/>
</dbReference>
<sequence>MADNKKVYVIYYSTYGHVTKLAKAMKEGIDSVEGVEGVLYRVAETLPAEVLEKMHAPPADEAVPVADPHTIDEADGFAFGFPTRFGMMAAQMKAFFDATGQHWAKGTLVGQPATLFTSIATQGGGMETTIMTSVTQLAHHGMIFVPPGYSYGADMFDMSAPKGGSPWGAGTLAGPDGSRSPTEVELGYAKHQGKHLAQIVKKLAA</sequence>
<gene>
    <name evidence="6" type="ORF">Rsub_01440</name>
</gene>
<dbReference type="FunCoup" id="A0A2V0NN17">
    <property type="interactions" value="784"/>
</dbReference>
<evidence type="ECO:0000256" key="4">
    <source>
        <dbReference type="ARBA" id="ARBA00048983"/>
    </source>
</evidence>
<dbReference type="Proteomes" id="UP000247498">
    <property type="component" value="Unassembled WGS sequence"/>
</dbReference>
<dbReference type="EMBL" id="BDRX01000007">
    <property type="protein sequence ID" value="GBF88941.1"/>
    <property type="molecule type" value="Genomic_DNA"/>
</dbReference>
<organism evidence="6 7">
    <name type="scientific">Raphidocelis subcapitata</name>
    <dbReference type="NCBI Taxonomy" id="307507"/>
    <lineage>
        <taxon>Eukaryota</taxon>
        <taxon>Viridiplantae</taxon>
        <taxon>Chlorophyta</taxon>
        <taxon>core chlorophytes</taxon>
        <taxon>Chlorophyceae</taxon>
        <taxon>CS clade</taxon>
        <taxon>Sphaeropleales</taxon>
        <taxon>Selenastraceae</taxon>
        <taxon>Raphidocelis</taxon>
    </lineage>
</organism>
<evidence type="ECO:0000256" key="2">
    <source>
        <dbReference type="ARBA" id="ARBA00012648"/>
    </source>
</evidence>
<keyword evidence="6" id="KW-0282">Flagellum</keyword>
<evidence type="ECO:0000313" key="7">
    <source>
        <dbReference type="Proteomes" id="UP000247498"/>
    </source>
</evidence>
<name>A0A2V0NN17_9CHLO</name>
<dbReference type="SUPFAM" id="SSF52218">
    <property type="entry name" value="Flavoproteins"/>
    <property type="match status" value="1"/>
</dbReference>
<keyword evidence="7" id="KW-1185">Reference proteome</keyword>
<dbReference type="PANTHER" id="PTHR30546">
    <property type="entry name" value="FLAVODOXIN-RELATED PROTEIN WRBA-RELATED"/>
    <property type="match status" value="1"/>
</dbReference>
<dbReference type="InParanoid" id="A0A2V0NN17"/>
<dbReference type="InterPro" id="IPR029039">
    <property type="entry name" value="Flavoprotein-like_sf"/>
</dbReference>
<dbReference type="FunFam" id="3.40.50.360:FF:000001">
    <property type="entry name" value="NAD(P)H dehydrogenase (Quinone) FQR1-like"/>
    <property type="match status" value="1"/>
</dbReference>
<dbReference type="OrthoDB" id="504689at2759"/>
<dbReference type="EC" id="1.6.5.2" evidence="2"/>
<dbReference type="InterPro" id="IPR008254">
    <property type="entry name" value="Flavodoxin/NO_synth"/>
</dbReference>
<accession>A0A2V0NN17</accession>
<dbReference type="PROSITE" id="PS50902">
    <property type="entry name" value="FLAVODOXIN_LIKE"/>
    <property type="match status" value="1"/>
</dbReference>
<comment type="catalytic activity">
    <reaction evidence="3">
        <text>a quinone + NADH + H(+) = a quinol + NAD(+)</text>
        <dbReference type="Rhea" id="RHEA:46160"/>
        <dbReference type="ChEBI" id="CHEBI:15378"/>
        <dbReference type="ChEBI" id="CHEBI:24646"/>
        <dbReference type="ChEBI" id="CHEBI:57540"/>
        <dbReference type="ChEBI" id="CHEBI:57945"/>
        <dbReference type="ChEBI" id="CHEBI:132124"/>
        <dbReference type="EC" id="1.6.5.2"/>
    </reaction>
</comment>